<dbReference type="Proteomes" id="UP001239782">
    <property type="component" value="Chromosome"/>
</dbReference>
<keyword evidence="3" id="KW-0157">Chromophore</keyword>
<dbReference type="AlphaFoldDB" id="A0AA51RQP9"/>
<keyword evidence="1" id="KW-0285">Flavoprotein</keyword>
<sequence>MNLETDVTPLPDLMLQAFDKALDLMLIMEANFDDVGDSKIIYANQAVSKTLGYSNAEIVGNSPRMFQGNQTDKMTRMEIRVSLKQKKPLHSKILNFTKDGEPIWLEINIIPLENDQGEVTHFFATERVCSQD</sequence>
<dbReference type="PANTHER" id="PTHR47429">
    <property type="entry name" value="PROTEIN TWIN LOV 1"/>
    <property type="match status" value="1"/>
</dbReference>
<dbReference type="PANTHER" id="PTHR47429:SF2">
    <property type="entry name" value="PROTEIN TWIN LOV 1"/>
    <property type="match status" value="1"/>
</dbReference>
<dbReference type="InterPro" id="IPR035965">
    <property type="entry name" value="PAS-like_dom_sf"/>
</dbReference>
<evidence type="ECO:0000259" key="5">
    <source>
        <dbReference type="PROSITE" id="PS50113"/>
    </source>
</evidence>
<feature type="domain" description="PAS" evidence="4">
    <location>
        <begin position="33"/>
        <end position="86"/>
    </location>
</feature>
<protein>
    <submittedName>
        <fullName evidence="6">PAS domain-containing protein</fullName>
    </submittedName>
</protein>
<dbReference type="Gene3D" id="3.30.450.20">
    <property type="entry name" value="PAS domain"/>
    <property type="match status" value="1"/>
</dbReference>
<dbReference type="NCBIfam" id="TIGR00229">
    <property type="entry name" value="sensory_box"/>
    <property type="match status" value="1"/>
</dbReference>
<dbReference type="InterPro" id="IPR000700">
    <property type="entry name" value="PAS-assoc_C"/>
</dbReference>
<dbReference type="CDD" id="cd00130">
    <property type="entry name" value="PAS"/>
    <property type="match status" value="1"/>
</dbReference>
<dbReference type="PROSITE" id="PS50112">
    <property type="entry name" value="PAS"/>
    <property type="match status" value="1"/>
</dbReference>
<dbReference type="Pfam" id="PF13426">
    <property type="entry name" value="PAS_9"/>
    <property type="match status" value="1"/>
</dbReference>
<dbReference type="InterPro" id="IPR000014">
    <property type="entry name" value="PAS"/>
</dbReference>
<proteinExistence type="predicted"/>
<dbReference type="RefSeq" id="WP_309200867.1">
    <property type="nucleotide sequence ID" value="NZ_CP133548.1"/>
</dbReference>
<evidence type="ECO:0000259" key="4">
    <source>
        <dbReference type="PROSITE" id="PS50112"/>
    </source>
</evidence>
<dbReference type="PROSITE" id="PS50113">
    <property type="entry name" value="PAC"/>
    <property type="match status" value="1"/>
</dbReference>
<evidence type="ECO:0000256" key="2">
    <source>
        <dbReference type="ARBA" id="ARBA00022643"/>
    </source>
</evidence>
<dbReference type="EMBL" id="CP133548">
    <property type="protein sequence ID" value="WMS85714.1"/>
    <property type="molecule type" value="Genomic_DNA"/>
</dbReference>
<keyword evidence="7" id="KW-1185">Reference proteome</keyword>
<keyword evidence="2" id="KW-0288">FMN</keyword>
<accession>A0AA51RQP9</accession>
<evidence type="ECO:0000256" key="1">
    <source>
        <dbReference type="ARBA" id="ARBA00022630"/>
    </source>
</evidence>
<feature type="domain" description="PAC" evidence="5">
    <location>
        <begin position="87"/>
        <end position="132"/>
    </location>
</feature>
<gene>
    <name evidence="6" type="ORF">Q9312_10860</name>
</gene>
<evidence type="ECO:0000256" key="3">
    <source>
        <dbReference type="ARBA" id="ARBA00022991"/>
    </source>
</evidence>
<evidence type="ECO:0000313" key="6">
    <source>
        <dbReference type="EMBL" id="WMS85714.1"/>
    </source>
</evidence>
<dbReference type="KEGG" id="plei:Q9312_10860"/>
<evidence type="ECO:0000313" key="7">
    <source>
        <dbReference type="Proteomes" id="UP001239782"/>
    </source>
</evidence>
<name>A0AA51RQP9_9GAMM</name>
<reference evidence="6 7" key="1">
    <citation type="submission" date="2023-08" db="EMBL/GenBank/DDBJ databases">
        <title>Pleionea litopenaei sp. nov., isolated from stomach of juvenile Litopenaeus vannamei.</title>
        <authorList>
            <person name="Rho A.M."/>
            <person name="Hwang C.Y."/>
        </authorList>
    </citation>
    <scope>NUCLEOTIDE SEQUENCE [LARGE SCALE GENOMIC DNA]</scope>
    <source>
        <strain evidence="6 7">HL-JVS1</strain>
    </source>
</reference>
<dbReference type="SUPFAM" id="SSF55785">
    <property type="entry name" value="PYP-like sensor domain (PAS domain)"/>
    <property type="match status" value="1"/>
</dbReference>
<organism evidence="6 7">
    <name type="scientific">Pleionea litopenaei</name>
    <dbReference type="NCBI Taxonomy" id="3070815"/>
    <lineage>
        <taxon>Bacteria</taxon>
        <taxon>Pseudomonadati</taxon>
        <taxon>Pseudomonadota</taxon>
        <taxon>Gammaproteobacteria</taxon>
        <taxon>Oceanospirillales</taxon>
        <taxon>Pleioneaceae</taxon>
        <taxon>Pleionea</taxon>
    </lineage>
</organism>